<sequence length="108" mass="12326">MLEKDSLPLYSSQEVACHNSEDSCWIIIHERVLDVTYFNSHAGSWGLFLDVAGSDATEEFEAKCNPEQAAKLFDTYQVGWLDKESDYDPHEDNEPHFTSRIFAKITGH</sequence>
<reference evidence="6" key="1">
    <citation type="submission" date="2021-01" db="EMBL/GenBank/DDBJ databases">
        <authorList>
            <person name="Corre E."/>
            <person name="Pelletier E."/>
            <person name="Niang G."/>
            <person name="Scheremetjew M."/>
            <person name="Finn R."/>
            <person name="Kale V."/>
            <person name="Holt S."/>
            <person name="Cochrane G."/>
            <person name="Meng A."/>
            <person name="Brown T."/>
            <person name="Cohen L."/>
        </authorList>
    </citation>
    <scope>NUCLEOTIDE SEQUENCE</scope>
    <source>
        <strain evidence="6">DIVA3 518/3/11/1/6</strain>
    </source>
</reference>
<gene>
    <name evidence="6" type="ORF">VSP0166_LOCUS409</name>
</gene>
<protein>
    <recommendedName>
        <fullName evidence="5">Cytochrome b5 heme-binding domain-containing protein</fullName>
    </recommendedName>
</protein>
<keyword evidence="1" id="KW-0349">Heme</keyword>
<comment type="similarity">
    <text evidence="4">Belongs to the cytochrome b5 family.</text>
</comment>
<dbReference type="PROSITE" id="PS50255">
    <property type="entry name" value="CYTOCHROME_B5_2"/>
    <property type="match status" value="1"/>
</dbReference>
<proteinExistence type="inferred from homology"/>
<dbReference type="SUPFAM" id="SSF55856">
    <property type="entry name" value="Cytochrome b5-like heme/steroid binding domain"/>
    <property type="match status" value="1"/>
</dbReference>
<evidence type="ECO:0000256" key="1">
    <source>
        <dbReference type="ARBA" id="ARBA00022617"/>
    </source>
</evidence>
<evidence type="ECO:0000313" key="6">
    <source>
        <dbReference type="EMBL" id="CAE2199202.1"/>
    </source>
</evidence>
<evidence type="ECO:0000256" key="3">
    <source>
        <dbReference type="ARBA" id="ARBA00023004"/>
    </source>
</evidence>
<dbReference type="GO" id="GO:0046872">
    <property type="term" value="F:metal ion binding"/>
    <property type="evidence" value="ECO:0007669"/>
    <property type="project" value="UniProtKB-KW"/>
</dbReference>
<keyword evidence="2" id="KW-0479">Metal-binding</keyword>
<organism evidence="6">
    <name type="scientific">Vannella robusta</name>
    <dbReference type="NCBI Taxonomy" id="1487602"/>
    <lineage>
        <taxon>Eukaryota</taxon>
        <taxon>Amoebozoa</taxon>
        <taxon>Discosea</taxon>
        <taxon>Flabellinia</taxon>
        <taxon>Vannellidae</taxon>
        <taxon>Vannella</taxon>
    </lineage>
</organism>
<dbReference type="PANTHER" id="PTHR19359">
    <property type="entry name" value="CYTOCHROME B5"/>
    <property type="match status" value="1"/>
</dbReference>
<keyword evidence="3" id="KW-0408">Iron</keyword>
<evidence type="ECO:0000259" key="5">
    <source>
        <dbReference type="PROSITE" id="PS50255"/>
    </source>
</evidence>
<evidence type="ECO:0000256" key="2">
    <source>
        <dbReference type="ARBA" id="ARBA00022723"/>
    </source>
</evidence>
<dbReference type="EMBL" id="HBKP01000574">
    <property type="protein sequence ID" value="CAE2199202.1"/>
    <property type="molecule type" value="Transcribed_RNA"/>
</dbReference>
<dbReference type="Pfam" id="PF00173">
    <property type="entry name" value="Cyt-b5"/>
    <property type="match status" value="1"/>
</dbReference>
<dbReference type="AlphaFoldDB" id="A0A7S4M3P3"/>
<accession>A0A7S4M3P3</accession>
<dbReference type="Gene3D" id="3.10.120.10">
    <property type="entry name" value="Cytochrome b5-like heme/steroid binding domain"/>
    <property type="match status" value="1"/>
</dbReference>
<evidence type="ECO:0000256" key="4">
    <source>
        <dbReference type="ARBA" id="ARBA00038168"/>
    </source>
</evidence>
<dbReference type="InterPro" id="IPR036400">
    <property type="entry name" value="Cyt_B5-like_heme/steroid_sf"/>
</dbReference>
<name>A0A7S4M3P3_9EUKA</name>
<dbReference type="InterPro" id="IPR001199">
    <property type="entry name" value="Cyt_B5-like_heme/steroid-bd"/>
</dbReference>
<dbReference type="GO" id="GO:0016020">
    <property type="term" value="C:membrane"/>
    <property type="evidence" value="ECO:0007669"/>
    <property type="project" value="TreeGrafter"/>
</dbReference>
<dbReference type="GO" id="GO:0020037">
    <property type="term" value="F:heme binding"/>
    <property type="evidence" value="ECO:0007669"/>
    <property type="project" value="TreeGrafter"/>
</dbReference>
<dbReference type="SMART" id="SM01117">
    <property type="entry name" value="Cyt-b5"/>
    <property type="match status" value="1"/>
</dbReference>
<feature type="domain" description="Cytochrome b5 heme-binding" evidence="5">
    <location>
        <begin position="7"/>
        <end position="82"/>
    </location>
</feature>
<dbReference type="InterPro" id="IPR050668">
    <property type="entry name" value="Cytochrome_b5"/>
</dbReference>